<dbReference type="Proteomes" id="UP000235672">
    <property type="component" value="Unassembled WGS sequence"/>
</dbReference>
<dbReference type="InterPro" id="IPR036188">
    <property type="entry name" value="FAD/NAD-bd_sf"/>
</dbReference>
<evidence type="ECO:0000259" key="4">
    <source>
        <dbReference type="Pfam" id="PF07992"/>
    </source>
</evidence>
<protein>
    <submittedName>
        <fullName evidence="6">Flavin-containing monooxygenase-like protein</fullName>
    </submittedName>
</protein>
<dbReference type="SUPFAM" id="SSF51905">
    <property type="entry name" value="FAD/NAD(P)-binding domain"/>
    <property type="match status" value="1"/>
</dbReference>
<sequence length="727" mass="81276">MAKTVCIIGAGPSGLVAAKTLMHDAPKDTFHVTCFEASNRIGGLWPLDKIDDEGLVNPDMCVNQSRHTVSFSDLAWEEGKASFPKAWEVGKYLERYVEKYGVDIKLESRVMQTEKKGARWEVRVWGRVEEKTYDFDHLIVATGFFGKPKIPKIFNESDVPVWHSSKIRDVKDLLTEGGTRPPAPGRNIVVVGGQMSGVETAGSLAFQISSAVNNPGEPPFPEPEKYVVCNVVQRPVWVMPLFFPKDPDVEVTEGGVATKEKNPSPTFLPLDLVNYNLSWRPPGPIQNTSGYVTPEAAQMVHGFMETYIGTDQTDLSTDISMTGSVRSEPPLLACSDHYTEFVRHKKIKTLTGKVTRASLNTIEIADGSGMIQTVSDIAAIVCATGFNASASLSFLPVDILETLQFSSASDEFPLALNVHSTINRKIPSLGFVGFYRSPYWGVMEMQARFLSALWSGDSKATKALEEDTTIDSMLKLRRDPRRAQFPMGDYAYLMESFASILSIARQEPPSSPPDTKTGIVFPPRYLPSSASPSSQREAKLSLEIIDRIFSSSASQGKFVARAVFRALQGIWHLDRKISSRLETFPSGILNGTASFLPRSPTEEGKEMEYLYFEEGEFRPSWGGTMSAKRSYVYHHTESTDKIDVWFAKSDYKTSDYFFHELEFIIPEEKGELEPWRAKSSHLCIDDLYNVTYTFSFSGTSLMKWTSRYEVKGPKKDYVIENVYTRPK</sequence>
<dbReference type="Pfam" id="PF07992">
    <property type="entry name" value="Pyr_redox_2"/>
    <property type="match status" value="1"/>
</dbReference>
<keyword evidence="6" id="KW-0503">Monooxygenase</keyword>
<keyword evidence="3" id="KW-0560">Oxidoreductase</keyword>
<proteinExistence type="predicted"/>
<dbReference type="Gene3D" id="3.50.50.60">
    <property type="entry name" value="FAD/NAD(P)-binding domain"/>
    <property type="match status" value="3"/>
</dbReference>
<evidence type="ECO:0000313" key="7">
    <source>
        <dbReference type="Proteomes" id="UP000235672"/>
    </source>
</evidence>
<dbReference type="Pfam" id="PF19834">
    <property type="entry name" value="DUF6314"/>
    <property type="match status" value="1"/>
</dbReference>
<evidence type="ECO:0000256" key="3">
    <source>
        <dbReference type="ARBA" id="ARBA00023002"/>
    </source>
</evidence>
<keyword evidence="7" id="KW-1185">Reference proteome</keyword>
<dbReference type="InterPro" id="IPR023753">
    <property type="entry name" value="FAD/NAD-binding_dom"/>
</dbReference>
<dbReference type="AlphaFoldDB" id="A0A2J6Q078"/>
<dbReference type="PANTHER" id="PTHR23023">
    <property type="entry name" value="DIMETHYLANILINE MONOOXYGENASE"/>
    <property type="match status" value="1"/>
</dbReference>
<name>A0A2J6Q078_9HELO</name>
<reference evidence="6 7" key="1">
    <citation type="submission" date="2016-05" db="EMBL/GenBank/DDBJ databases">
        <title>A degradative enzymes factory behind the ericoid mycorrhizal symbiosis.</title>
        <authorList>
            <consortium name="DOE Joint Genome Institute"/>
            <person name="Martino E."/>
            <person name="Morin E."/>
            <person name="Grelet G."/>
            <person name="Kuo A."/>
            <person name="Kohler A."/>
            <person name="Daghino S."/>
            <person name="Barry K."/>
            <person name="Choi C."/>
            <person name="Cichocki N."/>
            <person name="Clum A."/>
            <person name="Copeland A."/>
            <person name="Hainaut M."/>
            <person name="Haridas S."/>
            <person name="Labutti K."/>
            <person name="Lindquist E."/>
            <person name="Lipzen A."/>
            <person name="Khouja H.-R."/>
            <person name="Murat C."/>
            <person name="Ohm R."/>
            <person name="Olson A."/>
            <person name="Spatafora J."/>
            <person name="Veneault-Fourrey C."/>
            <person name="Henrissat B."/>
            <person name="Grigoriev I."/>
            <person name="Martin F."/>
            <person name="Perotto S."/>
        </authorList>
    </citation>
    <scope>NUCLEOTIDE SEQUENCE [LARGE SCALE GENOMIC DNA]</scope>
    <source>
        <strain evidence="6 7">UAMH 7357</strain>
    </source>
</reference>
<evidence type="ECO:0000259" key="5">
    <source>
        <dbReference type="Pfam" id="PF19834"/>
    </source>
</evidence>
<dbReference type="InterPro" id="IPR050346">
    <property type="entry name" value="FMO-like"/>
</dbReference>
<gene>
    <name evidence="6" type="ORF">NA56DRAFT_660395</name>
</gene>
<organism evidence="6 7">
    <name type="scientific">Hyaloscypha hepaticicola</name>
    <dbReference type="NCBI Taxonomy" id="2082293"/>
    <lineage>
        <taxon>Eukaryota</taxon>
        <taxon>Fungi</taxon>
        <taxon>Dikarya</taxon>
        <taxon>Ascomycota</taxon>
        <taxon>Pezizomycotina</taxon>
        <taxon>Leotiomycetes</taxon>
        <taxon>Helotiales</taxon>
        <taxon>Hyaloscyphaceae</taxon>
        <taxon>Hyaloscypha</taxon>
    </lineage>
</organism>
<dbReference type="EMBL" id="KZ613488">
    <property type="protein sequence ID" value="PMD19690.1"/>
    <property type="molecule type" value="Genomic_DNA"/>
</dbReference>
<dbReference type="PRINTS" id="PR00368">
    <property type="entry name" value="FADPNR"/>
</dbReference>
<dbReference type="InterPro" id="IPR045632">
    <property type="entry name" value="DUF6314"/>
</dbReference>
<evidence type="ECO:0000256" key="2">
    <source>
        <dbReference type="ARBA" id="ARBA00022827"/>
    </source>
</evidence>
<feature type="domain" description="DUF6314" evidence="5">
    <location>
        <begin position="567"/>
        <end position="725"/>
    </location>
</feature>
<evidence type="ECO:0000256" key="1">
    <source>
        <dbReference type="ARBA" id="ARBA00022630"/>
    </source>
</evidence>
<keyword evidence="2" id="KW-0274">FAD</keyword>
<feature type="domain" description="FAD/NAD(P)-binding" evidence="4">
    <location>
        <begin position="4"/>
        <end position="205"/>
    </location>
</feature>
<dbReference type="STRING" id="1745343.A0A2J6Q078"/>
<dbReference type="GO" id="GO:0004497">
    <property type="term" value="F:monooxygenase activity"/>
    <property type="evidence" value="ECO:0007669"/>
    <property type="project" value="UniProtKB-KW"/>
</dbReference>
<accession>A0A2J6Q078</accession>
<dbReference type="OrthoDB" id="66881at2759"/>
<evidence type="ECO:0000313" key="6">
    <source>
        <dbReference type="EMBL" id="PMD19690.1"/>
    </source>
</evidence>
<keyword evidence="1" id="KW-0285">Flavoprotein</keyword>